<dbReference type="GeneTree" id="ENSGT01040000240400"/>
<keyword evidence="12" id="KW-1185">Reference proteome</keyword>
<dbReference type="InterPro" id="IPR013320">
    <property type="entry name" value="ConA-like_dom_sf"/>
</dbReference>
<evidence type="ECO:0000256" key="2">
    <source>
        <dbReference type="ARBA" id="ARBA00022723"/>
    </source>
</evidence>
<keyword evidence="4" id="KW-0862">Zinc</keyword>
<evidence type="ECO:0000259" key="9">
    <source>
        <dbReference type="PROSITE" id="PS50119"/>
    </source>
</evidence>
<dbReference type="SUPFAM" id="SSF57850">
    <property type="entry name" value="RING/U-box"/>
    <property type="match status" value="1"/>
</dbReference>
<dbReference type="CDD" id="cd13733">
    <property type="entry name" value="SPRY_PRY_C-I_1"/>
    <property type="match status" value="1"/>
</dbReference>
<dbReference type="SMART" id="SM00336">
    <property type="entry name" value="BBOX"/>
    <property type="match status" value="1"/>
</dbReference>
<evidence type="ECO:0000313" key="11">
    <source>
        <dbReference type="Ensembl" id="ENSSLDP00000017385.1"/>
    </source>
</evidence>
<dbReference type="SUPFAM" id="SSF49899">
    <property type="entry name" value="Concanavalin A-like lectins/glucanases"/>
    <property type="match status" value="1"/>
</dbReference>
<dbReference type="PROSITE" id="PS50188">
    <property type="entry name" value="B302_SPRY"/>
    <property type="match status" value="1"/>
</dbReference>
<evidence type="ECO:0000259" key="8">
    <source>
        <dbReference type="PROSITE" id="PS50089"/>
    </source>
</evidence>
<dbReference type="InterPro" id="IPR001841">
    <property type="entry name" value="Znf_RING"/>
</dbReference>
<dbReference type="SMART" id="SM00589">
    <property type="entry name" value="PRY"/>
    <property type="match status" value="1"/>
</dbReference>
<evidence type="ECO:0000256" key="7">
    <source>
        <dbReference type="SAM" id="Coils"/>
    </source>
</evidence>
<dbReference type="SMART" id="SM00449">
    <property type="entry name" value="SPRY"/>
    <property type="match status" value="1"/>
</dbReference>
<name>A0A3B4XNS9_SERLL</name>
<evidence type="ECO:0000259" key="10">
    <source>
        <dbReference type="PROSITE" id="PS50188"/>
    </source>
</evidence>
<dbReference type="InterPro" id="IPR043136">
    <property type="entry name" value="B30.2/SPRY_sf"/>
</dbReference>
<dbReference type="PROSITE" id="PS50089">
    <property type="entry name" value="ZF_RING_2"/>
    <property type="match status" value="1"/>
</dbReference>
<dbReference type="InterPro" id="IPR003879">
    <property type="entry name" value="Butyrophylin_SPRY"/>
</dbReference>
<dbReference type="InterPro" id="IPR000315">
    <property type="entry name" value="Znf_B-box"/>
</dbReference>
<dbReference type="InterPro" id="IPR017907">
    <property type="entry name" value="Znf_RING_CS"/>
</dbReference>
<dbReference type="PROSITE" id="PS50119">
    <property type="entry name" value="ZF_BBOX"/>
    <property type="match status" value="1"/>
</dbReference>
<dbReference type="Gene3D" id="4.10.830.40">
    <property type="match status" value="1"/>
</dbReference>
<dbReference type="Pfam" id="PF00643">
    <property type="entry name" value="zf-B_box"/>
    <property type="match status" value="1"/>
</dbReference>
<evidence type="ECO:0000256" key="4">
    <source>
        <dbReference type="ARBA" id="ARBA00022833"/>
    </source>
</evidence>
<dbReference type="Gene3D" id="3.30.160.60">
    <property type="entry name" value="Classic Zinc Finger"/>
    <property type="match status" value="1"/>
</dbReference>
<dbReference type="PANTHER" id="PTHR25465">
    <property type="entry name" value="B-BOX DOMAIN CONTAINING"/>
    <property type="match status" value="1"/>
</dbReference>
<keyword evidence="1" id="KW-0399">Innate immunity</keyword>
<accession>A0A3B4XNS9</accession>
<feature type="domain" description="B30.2/SPRY" evidence="10">
    <location>
        <begin position="341"/>
        <end position="538"/>
    </location>
</feature>
<sequence length="539" mass="60524">MSAATCLLSEESFLCSVCLDVFNTPVSLQCGHNFCRSCITQNWRINRKCQCPVCKKRFDTSHELHVNIFISEMVAQFRESAVKTASEVAKPGEVPCDMCTGVKLKALKSCLVCLASYCETHLQQHQTVSGLKRHKLMDPLDNLEDRICTKHNELLELFCKTEQMCVCQFCNESDHETHDVVPLSEECEGRKTDLERTQAGFQQMIQERELKIQELRRSAEISKAAADKETADGVHVFSDLMQFAETGLAELSEQIKKKQKMTAKSAEGFIKELDQEISELMKRNSEAQQLSCSDHFHLLQNFSSLNTCPNTKDWNKVSLHQPSFEGAVARAVAQLRETLNKVTTKLLESELKRVQQCAVDVTLDPNTAHPKLILSDDGKQVNHSDVEKNLPDNPERFSYCVMVLGKQSFSSGRFYYEVEVKGKTKWDLGVTSVSANRKGQVTSSPEAGYWTLQLRNGNEYVALADPDVVLSLKSQPQKVGVFVDYEEGLVSFYDVDAADIIYSFTGCSFPNKLLPFFSPCFNDGGNNSAPLRISIVQLN</sequence>
<dbReference type="RefSeq" id="XP_023285369.1">
    <property type="nucleotide sequence ID" value="XM_023429601.1"/>
</dbReference>
<keyword evidence="5" id="KW-0391">Immunity</keyword>
<dbReference type="InterPro" id="IPR058030">
    <property type="entry name" value="TRIM8/14/16/25/29/45/65_CC"/>
</dbReference>
<feature type="domain" description="B box-type" evidence="9">
    <location>
        <begin position="143"/>
        <end position="183"/>
    </location>
</feature>
<dbReference type="Proteomes" id="UP000261360">
    <property type="component" value="Unplaced"/>
</dbReference>
<feature type="coiled-coil region" evidence="7">
    <location>
        <begin position="241"/>
        <end position="290"/>
    </location>
</feature>
<reference evidence="11" key="1">
    <citation type="submission" date="2025-08" db="UniProtKB">
        <authorList>
            <consortium name="Ensembl"/>
        </authorList>
    </citation>
    <scope>IDENTIFICATION</scope>
</reference>
<dbReference type="Gene3D" id="3.30.40.10">
    <property type="entry name" value="Zinc/RING finger domain, C3HC4 (zinc finger)"/>
    <property type="match status" value="1"/>
</dbReference>
<reference evidence="11" key="2">
    <citation type="submission" date="2025-09" db="UniProtKB">
        <authorList>
            <consortium name="Ensembl"/>
        </authorList>
    </citation>
    <scope>IDENTIFICATION</scope>
</reference>
<dbReference type="Pfam" id="PF13765">
    <property type="entry name" value="PRY"/>
    <property type="match status" value="1"/>
</dbReference>
<dbReference type="PANTHER" id="PTHR25465:SF32">
    <property type="entry name" value="BLOODTHIRSTY-RELATED GENE FAMILY, MEMBER 16 ISOFORM X1-RELATED"/>
    <property type="match status" value="1"/>
</dbReference>
<dbReference type="Pfam" id="PF13445">
    <property type="entry name" value="zf-RING_UBOX"/>
    <property type="match status" value="1"/>
</dbReference>
<dbReference type="AlphaFoldDB" id="A0A3B4XNS9"/>
<proteinExistence type="predicted"/>
<evidence type="ECO:0000256" key="6">
    <source>
        <dbReference type="PROSITE-ProRule" id="PRU00024"/>
    </source>
</evidence>
<evidence type="ECO:0000256" key="3">
    <source>
        <dbReference type="ARBA" id="ARBA00022771"/>
    </source>
</evidence>
<dbReference type="Pfam" id="PF00622">
    <property type="entry name" value="SPRY"/>
    <property type="match status" value="1"/>
</dbReference>
<dbReference type="GO" id="GO:0005737">
    <property type="term" value="C:cytoplasm"/>
    <property type="evidence" value="ECO:0007669"/>
    <property type="project" value="UniProtKB-ARBA"/>
</dbReference>
<dbReference type="PROSITE" id="PS00518">
    <property type="entry name" value="ZF_RING_1"/>
    <property type="match status" value="1"/>
</dbReference>
<dbReference type="Gene3D" id="2.60.120.920">
    <property type="match status" value="1"/>
</dbReference>
<evidence type="ECO:0000256" key="5">
    <source>
        <dbReference type="ARBA" id="ARBA00022859"/>
    </source>
</evidence>
<organism evidence="11 12">
    <name type="scientific">Seriola lalandi dorsalis</name>
    <dbReference type="NCBI Taxonomy" id="1841481"/>
    <lineage>
        <taxon>Eukaryota</taxon>
        <taxon>Metazoa</taxon>
        <taxon>Chordata</taxon>
        <taxon>Craniata</taxon>
        <taxon>Vertebrata</taxon>
        <taxon>Euteleostomi</taxon>
        <taxon>Actinopterygii</taxon>
        <taxon>Neopterygii</taxon>
        <taxon>Teleostei</taxon>
        <taxon>Neoteleostei</taxon>
        <taxon>Acanthomorphata</taxon>
        <taxon>Carangaria</taxon>
        <taxon>Carangiformes</taxon>
        <taxon>Carangidae</taxon>
        <taxon>Seriola</taxon>
    </lineage>
</organism>
<dbReference type="InterPro" id="IPR001870">
    <property type="entry name" value="B30.2/SPRY"/>
</dbReference>
<dbReference type="PRINTS" id="PR01407">
    <property type="entry name" value="BUTYPHLNCDUF"/>
</dbReference>
<feature type="domain" description="RING-type" evidence="8">
    <location>
        <begin position="15"/>
        <end position="55"/>
    </location>
</feature>
<dbReference type="InterPro" id="IPR006574">
    <property type="entry name" value="PRY"/>
</dbReference>
<dbReference type="GO" id="GO:0008270">
    <property type="term" value="F:zinc ion binding"/>
    <property type="evidence" value="ECO:0007669"/>
    <property type="project" value="UniProtKB-KW"/>
</dbReference>
<evidence type="ECO:0000313" key="12">
    <source>
        <dbReference type="Proteomes" id="UP000261360"/>
    </source>
</evidence>
<dbReference type="FunFam" id="2.60.120.920:FF:000004">
    <property type="entry name" value="Butyrophilin subfamily 1 member A1"/>
    <property type="match status" value="1"/>
</dbReference>
<dbReference type="SUPFAM" id="SSF57845">
    <property type="entry name" value="B-box zinc-binding domain"/>
    <property type="match status" value="1"/>
</dbReference>
<protein>
    <submittedName>
        <fullName evidence="11">E3 ubiquitin-protein ligase TRIM21-like</fullName>
    </submittedName>
</protein>
<keyword evidence="3 6" id="KW-0863">Zinc-finger</keyword>
<dbReference type="GeneID" id="111672231"/>
<dbReference type="KEGG" id="slal:111672231"/>
<dbReference type="Pfam" id="PF25600">
    <property type="entry name" value="TRIM_CC"/>
    <property type="match status" value="1"/>
</dbReference>
<dbReference type="InterPro" id="IPR027370">
    <property type="entry name" value="Znf-RING_euk"/>
</dbReference>
<dbReference type="Ensembl" id="ENSSLDT00000017994.1">
    <property type="protein sequence ID" value="ENSSLDP00000017385.1"/>
    <property type="gene ID" value="ENSSLDG00000013726.1"/>
</dbReference>
<evidence type="ECO:0000256" key="1">
    <source>
        <dbReference type="ARBA" id="ARBA00022588"/>
    </source>
</evidence>
<dbReference type="CDD" id="cd19769">
    <property type="entry name" value="Bbox2_TRIM16-like"/>
    <property type="match status" value="1"/>
</dbReference>
<dbReference type="OrthoDB" id="6270329at2759"/>
<dbReference type="GO" id="GO:0045087">
    <property type="term" value="P:innate immune response"/>
    <property type="evidence" value="ECO:0007669"/>
    <property type="project" value="UniProtKB-KW"/>
</dbReference>
<dbReference type="InterPro" id="IPR003877">
    <property type="entry name" value="SPRY_dom"/>
</dbReference>
<dbReference type="InterPro" id="IPR013083">
    <property type="entry name" value="Znf_RING/FYVE/PHD"/>
</dbReference>
<dbReference type="InterPro" id="IPR051051">
    <property type="entry name" value="E3_ubiq-ligase_TRIM/RNF"/>
</dbReference>
<keyword evidence="2" id="KW-0479">Metal-binding</keyword>
<keyword evidence="7" id="KW-0175">Coiled coil</keyword>
<dbReference type="SMART" id="SM00184">
    <property type="entry name" value="RING"/>
    <property type="match status" value="1"/>
</dbReference>